<dbReference type="PANTHER" id="PTHR30344:SF1">
    <property type="entry name" value="6-PHOSPHOGLUCONOLACTONASE"/>
    <property type="match status" value="1"/>
</dbReference>
<dbReference type="PANTHER" id="PTHR30344">
    <property type="entry name" value="6-PHOSPHOGLUCONOLACTONASE-RELATED"/>
    <property type="match status" value="1"/>
</dbReference>
<accession>A0AAU8III3</accession>
<evidence type="ECO:0000313" key="2">
    <source>
        <dbReference type="EMBL" id="XCJ18059.1"/>
    </source>
</evidence>
<dbReference type="InterPro" id="IPR050282">
    <property type="entry name" value="Cycloisomerase_2"/>
</dbReference>
<reference evidence="2" key="1">
    <citation type="submission" date="2024-06" db="EMBL/GenBank/DDBJ databases">
        <authorList>
            <person name="Fan A."/>
            <person name="Zhang F.Y."/>
            <person name="Zhang L."/>
        </authorList>
    </citation>
    <scope>NUCLEOTIDE SEQUENCE</scope>
    <source>
        <strain evidence="2">Y61</strain>
    </source>
</reference>
<gene>
    <name evidence="2" type="ORF">ABNN70_06325</name>
</gene>
<dbReference type="GO" id="GO:0017057">
    <property type="term" value="F:6-phosphogluconolactonase activity"/>
    <property type="evidence" value="ECO:0007669"/>
    <property type="project" value="TreeGrafter"/>
</dbReference>
<dbReference type="EC" id="3.1.1.-" evidence="2"/>
<dbReference type="Gene3D" id="2.130.10.10">
    <property type="entry name" value="YVTN repeat-like/Quinoprotein amine dehydrogenase"/>
    <property type="match status" value="1"/>
</dbReference>
<sequence>MTLGYIGTYTNGDSKGIYSFSLDKSEKKLDCATLAAHIENPTYLAINQEQTRLYSVIKEENQGGICAFSIQGGMLKRTDQILTDGAPPCYVTVNRSDTMVLAANYHKGSASAYQWKGNQLIDLATVVHLGHGRDPERQEKAHVHYADFTPDQRFIVTVDLGTDQLTTYQLLDGQFQQCHVCSFASGTGPRHLVFHPDKPFAYVLSEVSSEIFVFQLDPEEGRFSLIQTIRSLPDHYNGHNQGGAIKISADGHFIYVSNRGHNSIGIYRVDDGKGKLQAVDFCSSEGEWPRDFELDPSGEFLVVANQNSSNLVLFKRNGETGLLSEPQSSLSVPNPVCVKFLFQ</sequence>
<evidence type="ECO:0000256" key="1">
    <source>
        <dbReference type="ARBA" id="ARBA00005564"/>
    </source>
</evidence>
<proteinExistence type="inferred from homology"/>
<protein>
    <submittedName>
        <fullName evidence="2">Lactonase family protein</fullName>
        <ecNumber evidence="2">3.1.1.-</ecNumber>
    </submittedName>
</protein>
<organism evidence="2">
    <name type="scientific">Sporolactobacillus sp. Y61</name>
    <dbReference type="NCBI Taxonomy" id="3160863"/>
    <lineage>
        <taxon>Bacteria</taxon>
        <taxon>Bacillati</taxon>
        <taxon>Bacillota</taxon>
        <taxon>Bacilli</taxon>
        <taxon>Bacillales</taxon>
        <taxon>Sporolactobacillaceae</taxon>
        <taxon>Sporolactobacillus</taxon>
    </lineage>
</organism>
<dbReference type="GO" id="GO:0005829">
    <property type="term" value="C:cytosol"/>
    <property type="evidence" value="ECO:0007669"/>
    <property type="project" value="TreeGrafter"/>
</dbReference>
<dbReference type="FunFam" id="2.130.10.10:FF:000306">
    <property type="entry name" value="3-carboxymuconate cyclase"/>
    <property type="match status" value="1"/>
</dbReference>
<comment type="similarity">
    <text evidence="1">Belongs to the cycloisomerase 2 family.</text>
</comment>
<dbReference type="RefSeq" id="WP_353949141.1">
    <property type="nucleotide sequence ID" value="NZ_CP159510.1"/>
</dbReference>
<dbReference type="SUPFAM" id="SSF51004">
    <property type="entry name" value="C-terminal (heme d1) domain of cytochrome cd1-nitrite reductase"/>
    <property type="match status" value="1"/>
</dbReference>
<dbReference type="Pfam" id="PF10282">
    <property type="entry name" value="Lactonase"/>
    <property type="match status" value="1"/>
</dbReference>
<dbReference type="InterPro" id="IPR011048">
    <property type="entry name" value="Haem_d1_sf"/>
</dbReference>
<dbReference type="AlphaFoldDB" id="A0AAU8III3"/>
<dbReference type="EMBL" id="CP159510">
    <property type="protein sequence ID" value="XCJ18059.1"/>
    <property type="molecule type" value="Genomic_DNA"/>
</dbReference>
<dbReference type="InterPro" id="IPR015943">
    <property type="entry name" value="WD40/YVTN_repeat-like_dom_sf"/>
</dbReference>
<dbReference type="InterPro" id="IPR019405">
    <property type="entry name" value="Lactonase_7-beta_prop"/>
</dbReference>
<name>A0AAU8III3_9BACL</name>
<keyword evidence="2" id="KW-0378">Hydrolase</keyword>